<dbReference type="PANTHER" id="PTHR33992:SF1">
    <property type="entry name" value="RIBONUCLEASE P PROTEIN COMPONENT"/>
    <property type="match status" value="1"/>
</dbReference>
<dbReference type="HAMAP" id="MF_00227">
    <property type="entry name" value="RNase_P"/>
    <property type="match status" value="1"/>
</dbReference>
<evidence type="ECO:0000256" key="7">
    <source>
        <dbReference type="NCBIfam" id="TIGR00188"/>
    </source>
</evidence>
<evidence type="ECO:0000313" key="9">
    <source>
        <dbReference type="Proteomes" id="UP000323917"/>
    </source>
</evidence>
<dbReference type="GO" id="GO:0001682">
    <property type="term" value="P:tRNA 5'-leader removal"/>
    <property type="evidence" value="ECO:0007669"/>
    <property type="project" value="UniProtKB-UniRule"/>
</dbReference>
<reference evidence="8 9" key="1">
    <citation type="submission" date="2019-08" db="EMBL/GenBank/DDBJ databases">
        <title>Deep-cultivation of Planctomycetes and their phenomic and genomic characterization uncovers novel biology.</title>
        <authorList>
            <person name="Wiegand S."/>
            <person name="Jogler M."/>
            <person name="Boedeker C."/>
            <person name="Pinto D."/>
            <person name="Vollmers J."/>
            <person name="Rivas-Marin E."/>
            <person name="Kohn T."/>
            <person name="Peeters S.H."/>
            <person name="Heuer A."/>
            <person name="Rast P."/>
            <person name="Oberbeckmann S."/>
            <person name="Bunk B."/>
            <person name="Jeske O."/>
            <person name="Meyerdierks A."/>
            <person name="Storesund J.E."/>
            <person name="Kallscheuer N."/>
            <person name="Luecker S."/>
            <person name="Lage O.M."/>
            <person name="Pohl T."/>
            <person name="Merkel B.J."/>
            <person name="Hornburger P."/>
            <person name="Mueller R.-W."/>
            <person name="Bruemmer F."/>
            <person name="Labrenz M."/>
            <person name="Spormann A.M."/>
            <person name="Op den Camp H."/>
            <person name="Overmann J."/>
            <person name="Amann R."/>
            <person name="Jetten M.S.M."/>
            <person name="Mascher T."/>
            <person name="Medema M.H."/>
            <person name="Devos D.P."/>
            <person name="Kaster A.-K."/>
            <person name="Ovreas L."/>
            <person name="Rohde M."/>
            <person name="Galperin M.Y."/>
            <person name="Jogler C."/>
        </authorList>
    </citation>
    <scope>NUCLEOTIDE SEQUENCE [LARGE SCALE GENOMIC DNA]</scope>
    <source>
        <strain evidence="8 9">Pr1d</strain>
    </source>
</reference>
<dbReference type="GO" id="GO:0004526">
    <property type="term" value="F:ribonuclease P activity"/>
    <property type="evidence" value="ECO:0007669"/>
    <property type="project" value="UniProtKB-UniRule"/>
</dbReference>
<comment type="function">
    <text evidence="6">RNaseP catalyzes the removal of the 5'-leader sequence from pre-tRNA to produce the mature 5'-terminus. It can also cleave other RNA substrates such as 4.5S RNA. The protein component plays an auxiliary but essential role in vivo by binding to the 5'-leader sequence and broadening the substrate specificity of the ribozyme.</text>
</comment>
<protein>
    <recommendedName>
        <fullName evidence="6 7">Ribonuclease P protein component</fullName>
        <shortName evidence="6">RNase P protein</shortName>
        <shortName evidence="6">RNaseP protein</shortName>
        <ecNumber evidence="6 7">3.1.26.5</ecNumber>
    </recommendedName>
    <alternativeName>
        <fullName evidence="6">Protein C5</fullName>
    </alternativeName>
</protein>
<comment type="catalytic activity">
    <reaction evidence="6">
        <text>Endonucleolytic cleavage of RNA, removing 5'-extranucleotides from tRNA precursor.</text>
        <dbReference type="EC" id="3.1.26.5"/>
    </reaction>
</comment>
<dbReference type="OrthoDB" id="9810867at2"/>
<evidence type="ECO:0000256" key="2">
    <source>
        <dbReference type="ARBA" id="ARBA00022722"/>
    </source>
</evidence>
<dbReference type="Gene3D" id="3.30.230.10">
    <property type="match status" value="1"/>
</dbReference>
<evidence type="ECO:0000256" key="6">
    <source>
        <dbReference type="HAMAP-Rule" id="MF_00227"/>
    </source>
</evidence>
<organism evidence="8 9">
    <name type="scientific">Bythopirellula goksoeyrii</name>
    <dbReference type="NCBI Taxonomy" id="1400387"/>
    <lineage>
        <taxon>Bacteria</taxon>
        <taxon>Pseudomonadati</taxon>
        <taxon>Planctomycetota</taxon>
        <taxon>Planctomycetia</taxon>
        <taxon>Pirellulales</taxon>
        <taxon>Lacipirellulaceae</taxon>
        <taxon>Bythopirellula</taxon>
    </lineage>
</organism>
<evidence type="ECO:0000256" key="1">
    <source>
        <dbReference type="ARBA" id="ARBA00022694"/>
    </source>
</evidence>
<dbReference type="GO" id="GO:0030677">
    <property type="term" value="C:ribonuclease P complex"/>
    <property type="evidence" value="ECO:0007669"/>
    <property type="project" value="TreeGrafter"/>
</dbReference>
<keyword evidence="1 6" id="KW-0819">tRNA processing</keyword>
<keyword evidence="9" id="KW-1185">Reference proteome</keyword>
<keyword evidence="3 6" id="KW-0255">Endonuclease</keyword>
<proteinExistence type="inferred from homology"/>
<dbReference type="EMBL" id="CP042913">
    <property type="protein sequence ID" value="QEG34305.1"/>
    <property type="molecule type" value="Genomic_DNA"/>
</dbReference>
<keyword evidence="4 6" id="KW-0378">Hydrolase</keyword>
<dbReference type="AlphaFoldDB" id="A0A5B9Q9N3"/>
<sequence>MLLSMSNKLPKSARLLKSEDFDRVFRRHCIVSDDLLVLHAEQGISDETRLGLVVSRKCGNAVMRNRWKRILREAFRLLRSELPSGIDLVIIPRRTGKPATVPSLEQAQASLSGLAGRAERKLAAASKTSS</sequence>
<dbReference type="SUPFAM" id="SSF54211">
    <property type="entry name" value="Ribosomal protein S5 domain 2-like"/>
    <property type="match status" value="1"/>
</dbReference>
<dbReference type="PANTHER" id="PTHR33992">
    <property type="entry name" value="RIBONUCLEASE P PROTEIN COMPONENT"/>
    <property type="match status" value="1"/>
</dbReference>
<dbReference type="Pfam" id="PF00825">
    <property type="entry name" value="Ribonuclease_P"/>
    <property type="match status" value="1"/>
</dbReference>
<evidence type="ECO:0000256" key="4">
    <source>
        <dbReference type="ARBA" id="ARBA00022801"/>
    </source>
</evidence>
<dbReference type="EC" id="3.1.26.5" evidence="6 7"/>
<dbReference type="InterPro" id="IPR020568">
    <property type="entry name" value="Ribosomal_Su5_D2-typ_SF"/>
</dbReference>
<keyword evidence="5 6" id="KW-0694">RNA-binding</keyword>
<dbReference type="GO" id="GO:0042781">
    <property type="term" value="F:3'-tRNA processing endoribonuclease activity"/>
    <property type="evidence" value="ECO:0007669"/>
    <property type="project" value="TreeGrafter"/>
</dbReference>
<evidence type="ECO:0000313" key="8">
    <source>
        <dbReference type="EMBL" id="QEG34305.1"/>
    </source>
</evidence>
<gene>
    <name evidence="6 8" type="primary">rnpA</name>
    <name evidence="8" type="ORF">Pr1d_15790</name>
</gene>
<evidence type="ECO:0000256" key="3">
    <source>
        <dbReference type="ARBA" id="ARBA00022759"/>
    </source>
</evidence>
<comment type="subunit">
    <text evidence="6">Consists of a catalytic RNA component (M1 or rnpB) and a protein subunit.</text>
</comment>
<dbReference type="Proteomes" id="UP000323917">
    <property type="component" value="Chromosome"/>
</dbReference>
<keyword evidence="2 6" id="KW-0540">Nuclease</keyword>
<dbReference type="InterPro" id="IPR000100">
    <property type="entry name" value="RNase_P"/>
</dbReference>
<dbReference type="GO" id="GO:0000049">
    <property type="term" value="F:tRNA binding"/>
    <property type="evidence" value="ECO:0007669"/>
    <property type="project" value="UniProtKB-UniRule"/>
</dbReference>
<comment type="similarity">
    <text evidence="6">Belongs to the RnpA family.</text>
</comment>
<dbReference type="NCBIfam" id="TIGR00188">
    <property type="entry name" value="rnpA"/>
    <property type="match status" value="1"/>
</dbReference>
<name>A0A5B9Q9N3_9BACT</name>
<accession>A0A5B9Q9N3</accession>
<dbReference type="InterPro" id="IPR014721">
    <property type="entry name" value="Ribsml_uS5_D2-typ_fold_subgr"/>
</dbReference>
<dbReference type="KEGG" id="bgok:Pr1d_15790"/>
<evidence type="ECO:0000256" key="5">
    <source>
        <dbReference type="ARBA" id="ARBA00022884"/>
    </source>
</evidence>